<accession>A0ABV0JRY9</accession>
<dbReference type="Pfam" id="PF05226">
    <property type="entry name" value="CHASE2"/>
    <property type="match status" value="1"/>
</dbReference>
<dbReference type="InterPro" id="IPR007890">
    <property type="entry name" value="CHASE2"/>
</dbReference>
<dbReference type="Pfam" id="PF12770">
    <property type="entry name" value="CHAT"/>
    <property type="match status" value="1"/>
</dbReference>
<feature type="domain" description="CHASE2" evidence="2">
    <location>
        <begin position="404"/>
        <end position="720"/>
    </location>
</feature>
<name>A0ABV0JRY9_9CYAN</name>
<comment type="caution">
    <text evidence="3">The sequence shown here is derived from an EMBL/GenBank/DDBJ whole genome shotgun (WGS) entry which is preliminary data.</text>
</comment>
<evidence type="ECO:0000259" key="2">
    <source>
        <dbReference type="SMART" id="SM01080"/>
    </source>
</evidence>
<organism evidence="3 4">
    <name type="scientific">Funiculus sociatus GB2-A5</name>
    <dbReference type="NCBI Taxonomy" id="2933946"/>
    <lineage>
        <taxon>Bacteria</taxon>
        <taxon>Bacillati</taxon>
        <taxon>Cyanobacteriota</taxon>
        <taxon>Cyanophyceae</taxon>
        <taxon>Coleofasciculales</taxon>
        <taxon>Coleofasciculaceae</taxon>
        <taxon>Funiculus</taxon>
    </lineage>
</organism>
<evidence type="ECO:0000313" key="4">
    <source>
        <dbReference type="Proteomes" id="UP001442494"/>
    </source>
</evidence>
<proteinExistence type="predicted"/>
<keyword evidence="1" id="KW-1133">Transmembrane helix</keyword>
<keyword evidence="1" id="KW-0812">Transmembrane</keyword>
<dbReference type="EMBL" id="JAMPKK010000039">
    <property type="protein sequence ID" value="MEP0866224.1"/>
    <property type="molecule type" value="Genomic_DNA"/>
</dbReference>
<feature type="transmembrane region" description="Helical" evidence="1">
    <location>
        <begin position="726"/>
        <end position="749"/>
    </location>
</feature>
<reference evidence="3 4" key="1">
    <citation type="submission" date="2022-04" db="EMBL/GenBank/DDBJ databases">
        <title>Positive selection, recombination, and allopatry shape intraspecific diversity of widespread and dominant cyanobacteria.</title>
        <authorList>
            <person name="Wei J."/>
            <person name="Shu W."/>
            <person name="Hu C."/>
        </authorList>
    </citation>
    <scope>NUCLEOTIDE SEQUENCE [LARGE SCALE GENOMIC DNA]</scope>
    <source>
        <strain evidence="3 4">GB2-A5</strain>
    </source>
</reference>
<evidence type="ECO:0000313" key="3">
    <source>
        <dbReference type="EMBL" id="MEP0866224.1"/>
    </source>
</evidence>
<protein>
    <submittedName>
        <fullName evidence="3">CHASE2 domain-containing protein</fullName>
    </submittedName>
</protein>
<feature type="transmembrane region" description="Helical" evidence="1">
    <location>
        <begin position="755"/>
        <end position="774"/>
    </location>
</feature>
<dbReference type="RefSeq" id="WP_242019308.1">
    <property type="nucleotide sequence ID" value="NZ_JAMPKK010000039.1"/>
</dbReference>
<keyword evidence="1" id="KW-0472">Membrane</keyword>
<keyword evidence="4" id="KW-1185">Reference proteome</keyword>
<dbReference type="InterPro" id="IPR024983">
    <property type="entry name" value="CHAT_dom"/>
</dbReference>
<sequence>MNNEQLAMSKLVVLKLGDGSFDNGFPVTLQIGDDGSRPFTEIIGKLPPAPEIPQHYNIWRLAYRRLGANYRLEAKPGQLTNVSKIEDCTLAANVLRLRLNFWLNSESFREIREKLLEQLMPSDKVRVIVQTEDLCLRRLPWHLWDLCDRYPKAEIALSAPAYERVEHQSPPKNGVRILAIIGNSAGINTQADRRLLEHIPNVQITFLVEPQPEELTEQLWKQGWDILFFAGHSCSQGDGETGRMYINQTDSLTIDQLKYALKKAACSGLKIAIFNSCDGLGLARNLASLQIPQIIVMREPVPDVVAQEFLKSFIEAFARGESFYLAVREARERLQGLEAKFPCATWLPLICQNPAFVPPTWEELCGYNKSVKSNSQVLINLRTAFLTSILVTLSIMGIRYLGIFQKLELKAYDQILRLQPHEKSDPRLLVVTVTEADIQAQDPAKRRGSSLSDVALNKLLQKLSEYQPRAIGLDIYRDFPVDSTQKDLATRLEKNERLMAICKVSAPEVANFGIKPPPEIPQERLGFSDFIVDDDGVVRRHLLIMSPDPASPCTTPYALSVQLAFRYLDAEGISPKFTPKGNLQIGDVVFKPLEPHTGGYQQVDAWGHQVLLNYRSHRSPQDIAKQVTLTDVLKGQIDPNSVKDRIVLIGTTAQSFPDEWATPYSTGQWYEGKMPGVLVHAQMVSQILSAVLDKRSLLWVLPQWGEVLWIWGWSAIGGVLAWRIRLGLNLAIAIAIAIACLCGLCFALLVETTCWLPLVPPALALVATSASVAYTTSKTRQQQNTSKF</sequence>
<evidence type="ECO:0000256" key="1">
    <source>
        <dbReference type="SAM" id="Phobius"/>
    </source>
</evidence>
<gene>
    <name evidence="3" type="ORF">NDI37_17320</name>
</gene>
<dbReference type="Proteomes" id="UP001442494">
    <property type="component" value="Unassembled WGS sequence"/>
</dbReference>
<dbReference type="SMART" id="SM01080">
    <property type="entry name" value="CHASE2"/>
    <property type="match status" value="1"/>
</dbReference>